<evidence type="ECO:0000256" key="3">
    <source>
        <dbReference type="ARBA" id="ARBA00022454"/>
    </source>
</evidence>
<dbReference type="InterPro" id="IPR005818">
    <property type="entry name" value="Histone_H1/H5_H15"/>
</dbReference>
<evidence type="ECO:0000256" key="2">
    <source>
        <dbReference type="ARBA" id="ARBA00004286"/>
    </source>
</evidence>
<keyword evidence="10" id="KW-1185">Reference proteome</keyword>
<evidence type="ECO:0000313" key="9">
    <source>
        <dbReference type="EMBL" id="KAL0924597.1"/>
    </source>
</evidence>
<sequence>MATEEVLAPVVEEHVADPAHVDPTGEAGDPAASKEEKPKHPRKPRAPASHPPYIEMIQEAITSLKEKTGSSQYAITKFIEQKHKDNIPPNFKKLLLFQLRKLTAAGKLSKAKVTSKPKPNASVAKPSIKPKAEAVVKPNKKSAVSAKPKAKTVAAKPKTKSVSKLKPVAKVPKPKPKTVATKAPTSPAKAAKTSEKDTPGNKKVAKPVKKVSSAKTSEKAKRAKPTAKAASKKTPARKTKKL</sequence>
<dbReference type="EMBL" id="JANQDX010000005">
    <property type="protein sequence ID" value="KAL0924597.1"/>
    <property type="molecule type" value="Genomic_DNA"/>
</dbReference>
<dbReference type="InterPro" id="IPR036388">
    <property type="entry name" value="WH-like_DNA-bd_sf"/>
</dbReference>
<dbReference type="GO" id="GO:0005634">
    <property type="term" value="C:nucleus"/>
    <property type="evidence" value="ECO:0007669"/>
    <property type="project" value="UniProtKB-SubCell"/>
</dbReference>
<organism evidence="9 10">
    <name type="scientific">Dendrobium thyrsiflorum</name>
    <name type="common">Pinecone-like raceme dendrobium</name>
    <name type="synonym">Orchid</name>
    <dbReference type="NCBI Taxonomy" id="117978"/>
    <lineage>
        <taxon>Eukaryota</taxon>
        <taxon>Viridiplantae</taxon>
        <taxon>Streptophyta</taxon>
        <taxon>Embryophyta</taxon>
        <taxon>Tracheophyta</taxon>
        <taxon>Spermatophyta</taxon>
        <taxon>Magnoliopsida</taxon>
        <taxon>Liliopsida</taxon>
        <taxon>Asparagales</taxon>
        <taxon>Orchidaceae</taxon>
        <taxon>Epidendroideae</taxon>
        <taxon>Malaxideae</taxon>
        <taxon>Dendrobiinae</taxon>
        <taxon>Dendrobium</taxon>
    </lineage>
</organism>
<comment type="subcellular location">
    <subcellularLocation>
        <location evidence="2">Chromosome</location>
    </subcellularLocation>
    <subcellularLocation>
        <location evidence="1 6">Nucleus</location>
    </subcellularLocation>
</comment>
<feature type="compositionally biased region" description="Basic residues" evidence="7">
    <location>
        <begin position="221"/>
        <end position="242"/>
    </location>
</feature>
<feature type="domain" description="H15" evidence="8">
    <location>
        <begin position="49"/>
        <end position="127"/>
    </location>
</feature>
<protein>
    <recommendedName>
        <fullName evidence="8">H15 domain-containing protein</fullName>
    </recommendedName>
</protein>
<evidence type="ECO:0000313" key="10">
    <source>
        <dbReference type="Proteomes" id="UP001552299"/>
    </source>
</evidence>
<dbReference type="Proteomes" id="UP001552299">
    <property type="component" value="Unassembled WGS sequence"/>
</dbReference>
<evidence type="ECO:0000256" key="5">
    <source>
        <dbReference type="ARBA" id="ARBA00023242"/>
    </source>
</evidence>
<accession>A0ABD0VPP3</accession>
<dbReference type="CDD" id="cd00073">
    <property type="entry name" value="H15"/>
    <property type="match status" value="1"/>
</dbReference>
<dbReference type="SUPFAM" id="SSF46785">
    <property type="entry name" value="Winged helix' DNA-binding domain"/>
    <property type="match status" value="1"/>
</dbReference>
<dbReference type="InterPro" id="IPR005819">
    <property type="entry name" value="H1/H5"/>
</dbReference>
<keyword evidence="4 6" id="KW-0238">DNA-binding</keyword>
<keyword evidence="5 6" id="KW-0539">Nucleus</keyword>
<dbReference type="PROSITE" id="PS51504">
    <property type="entry name" value="H15"/>
    <property type="match status" value="1"/>
</dbReference>
<keyword evidence="3 6" id="KW-0158">Chromosome</keyword>
<dbReference type="AlphaFoldDB" id="A0ABD0VPP3"/>
<evidence type="ECO:0000259" key="8">
    <source>
        <dbReference type="PROSITE" id="PS51504"/>
    </source>
</evidence>
<dbReference type="Gene3D" id="1.10.10.10">
    <property type="entry name" value="Winged helix-like DNA-binding domain superfamily/Winged helix DNA-binding domain"/>
    <property type="match status" value="1"/>
</dbReference>
<evidence type="ECO:0000256" key="7">
    <source>
        <dbReference type="SAM" id="MobiDB-lite"/>
    </source>
</evidence>
<feature type="region of interest" description="Disordered" evidence="7">
    <location>
        <begin position="110"/>
        <end position="242"/>
    </location>
</feature>
<reference evidence="9 10" key="1">
    <citation type="journal article" date="2024" name="Plant Biotechnol. J.">
        <title>Dendrobium thyrsiflorum genome and its molecular insights into genes involved in important horticultural traits.</title>
        <authorList>
            <person name="Chen B."/>
            <person name="Wang J.Y."/>
            <person name="Zheng P.J."/>
            <person name="Li K.L."/>
            <person name="Liang Y.M."/>
            <person name="Chen X.F."/>
            <person name="Zhang C."/>
            <person name="Zhao X."/>
            <person name="He X."/>
            <person name="Zhang G.Q."/>
            <person name="Liu Z.J."/>
            <person name="Xu Q."/>
        </authorList>
    </citation>
    <scope>NUCLEOTIDE SEQUENCE [LARGE SCALE GENOMIC DNA]</scope>
    <source>
        <strain evidence="9">GZMU011</strain>
    </source>
</reference>
<dbReference type="InterPro" id="IPR036390">
    <property type="entry name" value="WH_DNA-bd_sf"/>
</dbReference>
<comment type="caution">
    <text evidence="9">The sequence shown here is derived from an EMBL/GenBank/DDBJ whole genome shotgun (WGS) entry which is preliminary data.</text>
</comment>
<feature type="compositionally biased region" description="Low complexity" evidence="7">
    <location>
        <begin position="164"/>
        <end position="191"/>
    </location>
</feature>
<dbReference type="PANTHER" id="PTHR11467">
    <property type="entry name" value="HISTONE H1"/>
    <property type="match status" value="1"/>
</dbReference>
<dbReference type="GO" id="GO:0003677">
    <property type="term" value="F:DNA binding"/>
    <property type="evidence" value="ECO:0007669"/>
    <property type="project" value="UniProtKB-KW"/>
</dbReference>
<feature type="region of interest" description="Disordered" evidence="7">
    <location>
        <begin position="1"/>
        <end position="52"/>
    </location>
</feature>
<comment type="similarity">
    <text evidence="6">Belongs to the histone H1/H5 family.</text>
</comment>
<proteinExistence type="inferred from homology"/>
<evidence type="ECO:0000256" key="6">
    <source>
        <dbReference type="RuleBase" id="RU003894"/>
    </source>
</evidence>
<evidence type="ECO:0000256" key="4">
    <source>
        <dbReference type="ARBA" id="ARBA00023125"/>
    </source>
</evidence>
<dbReference type="PRINTS" id="PR00624">
    <property type="entry name" value="HISTONEH5"/>
</dbReference>
<evidence type="ECO:0000256" key="1">
    <source>
        <dbReference type="ARBA" id="ARBA00004123"/>
    </source>
</evidence>
<feature type="compositionally biased region" description="Low complexity" evidence="7">
    <location>
        <begin position="135"/>
        <end position="156"/>
    </location>
</feature>
<gene>
    <name evidence="9" type="ORF">M5K25_005440</name>
</gene>
<feature type="compositionally biased region" description="Basic and acidic residues" evidence="7">
    <location>
        <begin position="11"/>
        <end position="20"/>
    </location>
</feature>
<dbReference type="PANTHER" id="PTHR11467:SF131">
    <property type="entry name" value="HISTONE H1"/>
    <property type="match status" value="1"/>
</dbReference>
<dbReference type="Pfam" id="PF00538">
    <property type="entry name" value="Linker_histone"/>
    <property type="match status" value="1"/>
</dbReference>
<dbReference type="SMART" id="SM00526">
    <property type="entry name" value="H15"/>
    <property type="match status" value="1"/>
</dbReference>
<dbReference type="GO" id="GO:0005694">
    <property type="term" value="C:chromosome"/>
    <property type="evidence" value="ECO:0007669"/>
    <property type="project" value="UniProtKB-SubCell"/>
</dbReference>
<name>A0ABD0VPP3_DENTH</name>